<dbReference type="InterPro" id="IPR055411">
    <property type="entry name" value="LRR_FXL15/At3g58940/PEG3-like"/>
</dbReference>
<feature type="domain" description="F-box/LRR-repeat protein 15/At3g58940/PEG3-like LRR" evidence="1">
    <location>
        <begin position="23"/>
        <end position="99"/>
    </location>
</feature>
<dbReference type="EMBL" id="JXTB01000041">
    <property type="protein sequence ID" value="PON72026.1"/>
    <property type="molecule type" value="Genomic_DNA"/>
</dbReference>
<protein>
    <submittedName>
        <fullName evidence="2">LRR domain containing protein</fullName>
    </submittedName>
</protein>
<dbReference type="Proteomes" id="UP000237105">
    <property type="component" value="Unassembled WGS sequence"/>
</dbReference>
<sequence length="121" mass="13603">MNLQSFLCHGYPGDPMWVKLNLSPSLTSLVSLSLVNVHLKDQDLHNLLLGCCSLEKLLLNSCEGLLNLEVSSLSLEFLETMSCTCKTFQVEAMNLRSFIRHGYPRDLLYVMAILEILRGSN</sequence>
<comment type="caution">
    <text evidence="2">The sequence shown here is derived from an EMBL/GenBank/DDBJ whole genome shotgun (WGS) entry which is preliminary data.</text>
</comment>
<proteinExistence type="predicted"/>
<name>A0A2P5DFG5_PARAD</name>
<dbReference type="Gene3D" id="3.80.10.10">
    <property type="entry name" value="Ribonuclease Inhibitor"/>
    <property type="match status" value="1"/>
</dbReference>
<evidence type="ECO:0000313" key="3">
    <source>
        <dbReference type="Proteomes" id="UP000237105"/>
    </source>
</evidence>
<dbReference type="InterPro" id="IPR032675">
    <property type="entry name" value="LRR_dom_sf"/>
</dbReference>
<organism evidence="2 3">
    <name type="scientific">Parasponia andersonii</name>
    <name type="common">Sponia andersonii</name>
    <dbReference type="NCBI Taxonomy" id="3476"/>
    <lineage>
        <taxon>Eukaryota</taxon>
        <taxon>Viridiplantae</taxon>
        <taxon>Streptophyta</taxon>
        <taxon>Embryophyta</taxon>
        <taxon>Tracheophyta</taxon>
        <taxon>Spermatophyta</taxon>
        <taxon>Magnoliopsida</taxon>
        <taxon>eudicotyledons</taxon>
        <taxon>Gunneridae</taxon>
        <taxon>Pentapetalae</taxon>
        <taxon>rosids</taxon>
        <taxon>fabids</taxon>
        <taxon>Rosales</taxon>
        <taxon>Cannabaceae</taxon>
        <taxon>Parasponia</taxon>
    </lineage>
</organism>
<dbReference type="Pfam" id="PF24758">
    <property type="entry name" value="LRR_At5g56370"/>
    <property type="match status" value="1"/>
</dbReference>
<accession>A0A2P5DFG5</accession>
<keyword evidence="3" id="KW-1185">Reference proteome</keyword>
<reference evidence="3" key="1">
    <citation type="submission" date="2016-06" db="EMBL/GenBank/DDBJ databases">
        <title>Parallel loss of symbiosis genes in relatives of nitrogen-fixing non-legume Parasponia.</title>
        <authorList>
            <person name="Van Velzen R."/>
            <person name="Holmer R."/>
            <person name="Bu F."/>
            <person name="Rutten L."/>
            <person name="Van Zeijl A."/>
            <person name="Liu W."/>
            <person name="Santuari L."/>
            <person name="Cao Q."/>
            <person name="Sharma T."/>
            <person name="Shen D."/>
            <person name="Roswanjaya Y."/>
            <person name="Wardhani T."/>
            <person name="Kalhor M.S."/>
            <person name="Jansen J."/>
            <person name="Van den Hoogen J."/>
            <person name="Gungor B."/>
            <person name="Hartog M."/>
            <person name="Hontelez J."/>
            <person name="Verver J."/>
            <person name="Yang W.-C."/>
            <person name="Schijlen E."/>
            <person name="Repin R."/>
            <person name="Schilthuizen M."/>
            <person name="Schranz E."/>
            <person name="Heidstra R."/>
            <person name="Miyata K."/>
            <person name="Fedorova E."/>
            <person name="Kohlen W."/>
            <person name="Bisseling T."/>
            <person name="Smit S."/>
            <person name="Geurts R."/>
        </authorList>
    </citation>
    <scope>NUCLEOTIDE SEQUENCE [LARGE SCALE GENOMIC DNA]</scope>
    <source>
        <strain evidence="3">cv. WU1-14</strain>
    </source>
</reference>
<evidence type="ECO:0000259" key="1">
    <source>
        <dbReference type="Pfam" id="PF24758"/>
    </source>
</evidence>
<gene>
    <name evidence="2" type="ORF">PanWU01x14_068680</name>
</gene>
<dbReference type="PANTHER" id="PTHR34145">
    <property type="entry name" value="OS02G0105600 PROTEIN"/>
    <property type="match status" value="1"/>
</dbReference>
<dbReference type="InterPro" id="IPR053772">
    <property type="entry name" value="At1g61320/At1g61330-like"/>
</dbReference>
<evidence type="ECO:0000313" key="2">
    <source>
        <dbReference type="EMBL" id="PON72026.1"/>
    </source>
</evidence>
<dbReference type="AlphaFoldDB" id="A0A2P5DFG5"/>